<evidence type="ECO:0000256" key="1">
    <source>
        <dbReference type="SAM" id="MobiDB-lite"/>
    </source>
</evidence>
<comment type="caution">
    <text evidence="2">The sequence shown here is derived from an EMBL/GenBank/DDBJ whole genome shotgun (WGS) entry which is preliminary data.</text>
</comment>
<feature type="compositionally biased region" description="Polar residues" evidence="1">
    <location>
        <begin position="36"/>
        <end position="49"/>
    </location>
</feature>
<sequence>MRSKEEQLRRAKERDEDAKGRLSALDSKQNHKHSRQPSQIVRTGRTQTCAEDGRRMSHDLRGTVSRTRRL</sequence>
<dbReference type="Proteomes" id="UP001172102">
    <property type="component" value="Unassembled WGS sequence"/>
</dbReference>
<reference evidence="2" key="1">
    <citation type="submission" date="2023-06" db="EMBL/GenBank/DDBJ databases">
        <title>Genome-scale phylogeny and comparative genomics of the fungal order Sordariales.</title>
        <authorList>
            <consortium name="Lawrence Berkeley National Laboratory"/>
            <person name="Hensen N."/>
            <person name="Bonometti L."/>
            <person name="Westerberg I."/>
            <person name="Brannstrom I.O."/>
            <person name="Guillou S."/>
            <person name="Cros-Aarteil S."/>
            <person name="Calhoun S."/>
            <person name="Haridas S."/>
            <person name="Kuo A."/>
            <person name="Mondo S."/>
            <person name="Pangilinan J."/>
            <person name="Riley R."/>
            <person name="Labutti K."/>
            <person name="Andreopoulos B."/>
            <person name="Lipzen A."/>
            <person name="Chen C."/>
            <person name="Yanf M."/>
            <person name="Daum C."/>
            <person name="Ng V."/>
            <person name="Clum A."/>
            <person name="Steindorff A."/>
            <person name="Ohm R."/>
            <person name="Martin F."/>
            <person name="Silar P."/>
            <person name="Natvig D."/>
            <person name="Lalanne C."/>
            <person name="Gautier V."/>
            <person name="Ament-Velasquez S.L."/>
            <person name="Kruys A."/>
            <person name="Hutchinson M.I."/>
            <person name="Powell A.J."/>
            <person name="Barry K."/>
            <person name="Miller A.N."/>
            <person name="Grigoriev I.V."/>
            <person name="Debuchy R."/>
            <person name="Gladieux P."/>
            <person name="Thoren M.H."/>
            <person name="Johannesson H."/>
        </authorList>
    </citation>
    <scope>NUCLEOTIDE SEQUENCE</scope>
    <source>
        <strain evidence="2">SMH4607-1</strain>
    </source>
</reference>
<proteinExistence type="predicted"/>
<name>A0AA40B889_9PEZI</name>
<gene>
    <name evidence="2" type="ORF">B0H67DRAFT_558880</name>
</gene>
<dbReference type="EMBL" id="JAUKUA010000001">
    <property type="protein sequence ID" value="KAK0729466.1"/>
    <property type="molecule type" value="Genomic_DNA"/>
</dbReference>
<evidence type="ECO:0000313" key="2">
    <source>
        <dbReference type="EMBL" id="KAK0729466.1"/>
    </source>
</evidence>
<protein>
    <submittedName>
        <fullName evidence="2">Uncharacterized protein</fullName>
    </submittedName>
</protein>
<organism evidence="2 3">
    <name type="scientific">Lasiosphaeris hirsuta</name>
    <dbReference type="NCBI Taxonomy" id="260670"/>
    <lineage>
        <taxon>Eukaryota</taxon>
        <taxon>Fungi</taxon>
        <taxon>Dikarya</taxon>
        <taxon>Ascomycota</taxon>
        <taxon>Pezizomycotina</taxon>
        <taxon>Sordariomycetes</taxon>
        <taxon>Sordariomycetidae</taxon>
        <taxon>Sordariales</taxon>
        <taxon>Lasiosphaeriaceae</taxon>
        <taxon>Lasiosphaeris</taxon>
    </lineage>
</organism>
<feature type="region of interest" description="Disordered" evidence="1">
    <location>
        <begin position="1"/>
        <end position="70"/>
    </location>
</feature>
<feature type="compositionally biased region" description="Basic and acidic residues" evidence="1">
    <location>
        <begin position="1"/>
        <end position="20"/>
    </location>
</feature>
<dbReference type="AlphaFoldDB" id="A0AA40B889"/>
<keyword evidence="3" id="KW-1185">Reference proteome</keyword>
<feature type="compositionally biased region" description="Basic and acidic residues" evidence="1">
    <location>
        <begin position="51"/>
        <end position="61"/>
    </location>
</feature>
<accession>A0AA40B889</accession>
<evidence type="ECO:0000313" key="3">
    <source>
        <dbReference type="Proteomes" id="UP001172102"/>
    </source>
</evidence>